<evidence type="ECO:0000313" key="2">
    <source>
        <dbReference type="Proteomes" id="UP000006820"/>
    </source>
</evidence>
<keyword evidence="2" id="KW-1185">Reference proteome</keyword>
<dbReference type="EMBL" id="AP006618">
    <property type="protein sequence ID" value="BAD56378.1"/>
    <property type="molecule type" value="Genomic_DNA"/>
</dbReference>
<name>Q5YZL3_NOCFA</name>
<evidence type="ECO:0000313" key="1">
    <source>
        <dbReference type="EMBL" id="BAD56378.1"/>
    </source>
</evidence>
<proteinExistence type="predicted"/>
<dbReference type="RefSeq" id="WP_011208063.1">
    <property type="nucleotide sequence ID" value="NC_006361.1"/>
</dbReference>
<accession>Q5YZL3</accession>
<dbReference type="GeneID" id="61132330"/>
<organism evidence="1 2">
    <name type="scientific">Nocardia farcinica (strain IFM 10152)</name>
    <dbReference type="NCBI Taxonomy" id="247156"/>
    <lineage>
        <taxon>Bacteria</taxon>
        <taxon>Bacillati</taxon>
        <taxon>Actinomycetota</taxon>
        <taxon>Actinomycetes</taxon>
        <taxon>Mycobacteriales</taxon>
        <taxon>Nocardiaceae</taxon>
        <taxon>Nocardia</taxon>
    </lineage>
</organism>
<sequence length="116" mass="12386">MAGNNFVGGGRARLEIFEAAVYSEARRGSTPSRIQMAEQAAAKARQLAPVVSGAYRDGVDVEVDGDQVFLVDNDPLAFIKEFGTVDTPAHAILTDAARELARYNDRGAFRAQTGLG</sequence>
<dbReference type="KEGG" id="nfa:NFA_15330"/>
<dbReference type="AlphaFoldDB" id="Q5YZL3"/>
<dbReference type="eggNOG" id="ENOG50347F1">
    <property type="taxonomic scope" value="Bacteria"/>
</dbReference>
<gene>
    <name evidence="1" type="ordered locus">NFA_15330</name>
</gene>
<protein>
    <submittedName>
        <fullName evidence="1">Uncharacterized protein</fullName>
    </submittedName>
</protein>
<reference evidence="1 2" key="1">
    <citation type="journal article" date="2004" name="Proc. Natl. Acad. Sci. U.S.A.">
        <title>The complete genomic sequence of Nocardia farcinica IFM 10152.</title>
        <authorList>
            <person name="Ishikawa J."/>
            <person name="Yamashita A."/>
            <person name="Mikami Y."/>
            <person name="Hoshino Y."/>
            <person name="Kurita H."/>
            <person name="Hotta K."/>
            <person name="Shiba T."/>
            <person name="Hattori M."/>
        </authorList>
    </citation>
    <scope>NUCLEOTIDE SEQUENCE [LARGE SCALE GENOMIC DNA]</scope>
    <source>
        <strain evidence="1 2">IFM 10152</strain>
    </source>
</reference>
<dbReference type="STRING" id="247156.NFA_15330"/>
<dbReference type="OrthoDB" id="4471763at2"/>
<dbReference type="Proteomes" id="UP000006820">
    <property type="component" value="Chromosome"/>
</dbReference>
<dbReference type="HOGENOM" id="CLU_168949_0_0_11"/>